<proteinExistence type="predicted"/>
<feature type="region of interest" description="Disordered" evidence="2">
    <location>
        <begin position="1"/>
        <end position="259"/>
    </location>
</feature>
<protein>
    <recommendedName>
        <fullName evidence="6">Coiled-coil domain-containing protein SCD2</fullName>
    </recommendedName>
</protein>
<name>A0A0R0KW46_SOYBN</name>
<dbReference type="EnsemblPlants" id="KRH68645">
    <property type="protein sequence ID" value="KRH68645"/>
    <property type="gene ID" value="GLYMA_03G242800"/>
</dbReference>
<dbReference type="OrthoDB" id="2014962at2759"/>
<dbReference type="SMR" id="A0A0R0KW46"/>
<reference evidence="4" key="2">
    <citation type="submission" date="2018-02" db="UniProtKB">
        <authorList>
            <consortium name="EnsemblPlants"/>
        </authorList>
    </citation>
    <scope>IDENTIFICATION</scope>
    <source>
        <strain evidence="4">Williams 82</strain>
    </source>
</reference>
<dbReference type="AlphaFoldDB" id="A0A0R0KW46"/>
<evidence type="ECO:0000313" key="5">
    <source>
        <dbReference type="Proteomes" id="UP000008827"/>
    </source>
</evidence>
<keyword evidence="5" id="KW-1185">Reference proteome</keyword>
<dbReference type="RefSeq" id="XP_014629496.1">
    <property type="nucleotide sequence ID" value="XM_014774010.3"/>
</dbReference>
<dbReference type="PANTHER" id="PTHR31762:SF10">
    <property type="entry name" value="FAS-BINDING FACTOR-LIKE PROTEIN"/>
    <property type="match status" value="1"/>
</dbReference>
<feature type="coiled-coil region" evidence="1">
    <location>
        <begin position="312"/>
        <end position="388"/>
    </location>
</feature>
<dbReference type="GeneID" id="102666442"/>
<feature type="compositionally biased region" description="Polar residues" evidence="2">
    <location>
        <begin position="212"/>
        <end position="250"/>
    </location>
</feature>
<dbReference type="SUPFAM" id="SSF57997">
    <property type="entry name" value="Tropomyosin"/>
    <property type="match status" value="1"/>
</dbReference>
<feature type="compositionally biased region" description="Polar residues" evidence="2">
    <location>
        <begin position="38"/>
        <end position="54"/>
    </location>
</feature>
<evidence type="ECO:0000256" key="1">
    <source>
        <dbReference type="SAM" id="Coils"/>
    </source>
</evidence>
<evidence type="ECO:0000256" key="2">
    <source>
        <dbReference type="SAM" id="MobiDB-lite"/>
    </source>
</evidence>
<sequence>MDRRRIYDRQNSSSGTPSSPSSPVNMISPLHRHARAGSTGSAMTNVRRAQNNATKAAAQRLAQVMSHTDDDDEDEDDVPLDYSAIAGGGGIGLGGGRPMPARSPMAVRSVQDAASARSRSPLPAVRSVQEQPSARSRSPASVRSVQEQPPSARSRSPASVRMGQEPPQSVRGMPSVRSSASSNALAEQPPPRTPTLTNNAEQQPPSARLTPGNRTLELSPSARTIIITRSPQPSSANNDQPPSARSTSGRPSGLSKVVPMVPPSVPITLRPVSSVGVPPSEPLLDIRKDRRLSLDLGSMKVRENANQQQRPTSELEDELDMLQEENDNLVDKLRLAEEKCEEAESRVRQLEQQVATLGEGVTLEARLLTRKEAALQQREAALRNASKNHGGFQTALQADAETAREETASAFEKLRLMTQRMILTPEEMEEVVLKRCWLARYWGLCVRHGIHADIAEAKYKYWSMFAPNPIEVVLAAAKKAKEEKDLDVEDTEGQLDLKELSGEGNIENMLFVEQGLRQLASLKVEEALAVALAQHRRPNMLKAGFSDDLKLPIEGQCDAFELSQEEAEDVSFKQAWLAYIWKRAKRHEIEPDIANERFQHWINHNSMTPTSQDAVDVERGLVEIKRLDIETQLWDESRRELEQEIGNSNIPGRSDF</sequence>
<feature type="compositionally biased region" description="Polar residues" evidence="2">
    <location>
        <begin position="194"/>
        <end position="205"/>
    </location>
</feature>
<keyword evidence="1" id="KW-0175">Coiled coil</keyword>
<feature type="compositionally biased region" description="Polar residues" evidence="2">
    <location>
        <begin position="176"/>
        <end position="185"/>
    </location>
</feature>
<dbReference type="Proteomes" id="UP000008827">
    <property type="component" value="Chromosome 3"/>
</dbReference>
<organism evidence="3">
    <name type="scientific">Glycine max</name>
    <name type="common">Soybean</name>
    <name type="synonym">Glycine hispida</name>
    <dbReference type="NCBI Taxonomy" id="3847"/>
    <lineage>
        <taxon>Eukaryota</taxon>
        <taxon>Viridiplantae</taxon>
        <taxon>Streptophyta</taxon>
        <taxon>Embryophyta</taxon>
        <taxon>Tracheophyta</taxon>
        <taxon>Spermatophyta</taxon>
        <taxon>Magnoliopsida</taxon>
        <taxon>eudicotyledons</taxon>
        <taxon>Gunneridae</taxon>
        <taxon>Pentapetalae</taxon>
        <taxon>rosids</taxon>
        <taxon>fabids</taxon>
        <taxon>Fabales</taxon>
        <taxon>Fabaceae</taxon>
        <taxon>Papilionoideae</taxon>
        <taxon>50 kb inversion clade</taxon>
        <taxon>NPAAA clade</taxon>
        <taxon>indigoferoid/millettioid clade</taxon>
        <taxon>Phaseoleae</taxon>
        <taxon>Glycine</taxon>
        <taxon>Glycine subgen. Soja</taxon>
    </lineage>
</organism>
<evidence type="ECO:0008006" key="6">
    <source>
        <dbReference type="Google" id="ProtNLM"/>
    </source>
</evidence>
<feature type="compositionally biased region" description="Low complexity" evidence="2">
    <location>
        <begin position="113"/>
        <end position="159"/>
    </location>
</feature>
<dbReference type="InterPro" id="IPR040321">
    <property type="entry name" value="SCD2-like"/>
</dbReference>
<dbReference type="PaxDb" id="3847-GLYMA03G40273.1"/>
<dbReference type="Gramene" id="KRH68645">
    <property type="protein sequence ID" value="KRH68645"/>
    <property type="gene ID" value="GLYMA_03G242800"/>
</dbReference>
<evidence type="ECO:0000313" key="3">
    <source>
        <dbReference type="EMBL" id="KRH68645.1"/>
    </source>
</evidence>
<dbReference type="PANTHER" id="PTHR31762">
    <property type="entry name" value="FAS-BINDING FACTOR-LIKE PROTEIN"/>
    <property type="match status" value="1"/>
</dbReference>
<evidence type="ECO:0000313" key="4">
    <source>
        <dbReference type="EnsemblPlants" id="KRH68645"/>
    </source>
</evidence>
<reference evidence="3" key="3">
    <citation type="submission" date="2018-07" db="EMBL/GenBank/DDBJ databases">
        <title>WGS assembly of Glycine max.</title>
        <authorList>
            <person name="Schmutz J."/>
            <person name="Cannon S."/>
            <person name="Schlueter J."/>
            <person name="Ma J."/>
            <person name="Mitros T."/>
            <person name="Nelson W."/>
            <person name="Hyten D."/>
            <person name="Song Q."/>
            <person name="Thelen J."/>
            <person name="Cheng J."/>
            <person name="Xu D."/>
            <person name="Hellsten U."/>
            <person name="May G."/>
            <person name="Yu Y."/>
            <person name="Sakurai T."/>
            <person name="Umezawa T."/>
            <person name="Bhattacharyya M."/>
            <person name="Sandhu D."/>
            <person name="Valliyodan B."/>
            <person name="Lindquist E."/>
            <person name="Peto M."/>
            <person name="Grant D."/>
            <person name="Shu S."/>
            <person name="Goodstein D."/>
            <person name="Barry K."/>
            <person name="Futrell-Griggs M."/>
            <person name="Abernathy B."/>
            <person name="Du J."/>
            <person name="Tian Z."/>
            <person name="Zhu L."/>
            <person name="Gill N."/>
            <person name="Joshi T."/>
            <person name="Libault M."/>
            <person name="Sethuraman A."/>
            <person name="Zhang X."/>
            <person name="Shinozaki K."/>
            <person name="Nguyen H."/>
            <person name="Wing R."/>
            <person name="Cregan P."/>
            <person name="Specht J."/>
            <person name="Grimwood J."/>
            <person name="Rokhsar D."/>
            <person name="Stacey G."/>
            <person name="Shoemaker R."/>
            <person name="Jackson S."/>
        </authorList>
    </citation>
    <scope>NUCLEOTIDE SEQUENCE</scope>
    <source>
        <tissue evidence="3">Callus</tissue>
    </source>
</reference>
<dbReference type="STRING" id="3847.A0A0R0KW46"/>
<dbReference type="EMBL" id="CM000836">
    <property type="protein sequence ID" value="KRH68645.1"/>
    <property type="molecule type" value="Genomic_DNA"/>
</dbReference>
<dbReference type="ExpressionAtlas" id="A0A0R0KW46">
    <property type="expression patterns" value="baseline and differential"/>
</dbReference>
<gene>
    <name evidence="4" type="primary">LOC102666442</name>
    <name evidence="3" type="ORF">GLYMA_03G242800</name>
</gene>
<feature type="compositionally biased region" description="Low complexity" evidence="2">
    <location>
        <begin position="12"/>
        <end position="23"/>
    </location>
</feature>
<feature type="compositionally biased region" description="Gly residues" evidence="2">
    <location>
        <begin position="86"/>
        <end position="97"/>
    </location>
</feature>
<feature type="compositionally biased region" description="Acidic residues" evidence="2">
    <location>
        <begin position="69"/>
        <end position="79"/>
    </location>
</feature>
<dbReference type="GO" id="GO:0000911">
    <property type="term" value="P:cytokinesis by cell plate formation"/>
    <property type="evidence" value="ECO:0007669"/>
    <property type="project" value="InterPro"/>
</dbReference>
<dbReference type="KEGG" id="gmx:102666442"/>
<reference evidence="3 4" key="1">
    <citation type="journal article" date="2010" name="Nature">
        <title>Genome sequence of the palaeopolyploid soybean.</title>
        <authorList>
            <person name="Schmutz J."/>
            <person name="Cannon S.B."/>
            <person name="Schlueter J."/>
            <person name="Ma J."/>
            <person name="Mitros T."/>
            <person name="Nelson W."/>
            <person name="Hyten D.L."/>
            <person name="Song Q."/>
            <person name="Thelen J.J."/>
            <person name="Cheng J."/>
            <person name="Xu D."/>
            <person name="Hellsten U."/>
            <person name="May G.D."/>
            <person name="Yu Y."/>
            <person name="Sakurai T."/>
            <person name="Umezawa T."/>
            <person name="Bhattacharyya M.K."/>
            <person name="Sandhu D."/>
            <person name="Valliyodan B."/>
            <person name="Lindquist E."/>
            <person name="Peto M."/>
            <person name="Grant D."/>
            <person name="Shu S."/>
            <person name="Goodstein D."/>
            <person name="Barry K."/>
            <person name="Futrell-Griggs M."/>
            <person name="Abernathy B."/>
            <person name="Du J."/>
            <person name="Tian Z."/>
            <person name="Zhu L."/>
            <person name="Gill N."/>
            <person name="Joshi T."/>
            <person name="Libault M."/>
            <person name="Sethuraman A."/>
            <person name="Zhang X.-C."/>
            <person name="Shinozaki K."/>
            <person name="Nguyen H.T."/>
            <person name="Wing R.A."/>
            <person name="Cregan P."/>
            <person name="Specht J."/>
            <person name="Grimwood J."/>
            <person name="Rokhsar D."/>
            <person name="Stacey G."/>
            <person name="Shoemaker R.C."/>
            <person name="Jackson S.A."/>
        </authorList>
    </citation>
    <scope>NUCLEOTIDE SEQUENCE [LARGE SCALE GENOMIC DNA]</scope>
    <source>
        <strain evidence="4">cv. Williams 82</strain>
        <tissue evidence="3">Callus</tissue>
    </source>
</reference>
<accession>A0A0R0KW46</accession>